<gene>
    <name evidence="1" type="ORF">FA95DRAFT_1563766</name>
</gene>
<name>A0ACB8RHB0_9AGAM</name>
<keyword evidence="2" id="KW-1185">Reference proteome</keyword>
<accession>A0ACB8RHB0</accession>
<dbReference type="Proteomes" id="UP000814033">
    <property type="component" value="Unassembled WGS sequence"/>
</dbReference>
<sequence>MARTCPICLDALNKPSALPCGHIFCLECINAAARMSRSLSDMYCPVCRAPCPKEPLDPRIVPRHLRPYIFAPFRQLYLNDVTAADAECHSLQLAGEQSAPRNERMACQRSPAHLEEQLAAARAEHNLLLRKYNALLEMCWRGAGQR</sequence>
<evidence type="ECO:0000313" key="1">
    <source>
        <dbReference type="EMBL" id="KAI0042975.1"/>
    </source>
</evidence>
<comment type="caution">
    <text evidence="1">The sequence shown here is derived from an EMBL/GenBank/DDBJ whole genome shotgun (WGS) entry which is preliminary data.</text>
</comment>
<protein>
    <submittedName>
        <fullName evidence="1">Uncharacterized protein</fullName>
    </submittedName>
</protein>
<proteinExistence type="predicted"/>
<dbReference type="EMBL" id="MU276038">
    <property type="protein sequence ID" value="KAI0042975.1"/>
    <property type="molecule type" value="Genomic_DNA"/>
</dbReference>
<reference evidence="1" key="2">
    <citation type="journal article" date="2022" name="New Phytol.">
        <title>Evolutionary transition to the ectomycorrhizal habit in the genomes of a hyperdiverse lineage of mushroom-forming fungi.</title>
        <authorList>
            <person name="Looney B."/>
            <person name="Miyauchi S."/>
            <person name="Morin E."/>
            <person name="Drula E."/>
            <person name="Courty P.E."/>
            <person name="Kohler A."/>
            <person name="Kuo A."/>
            <person name="LaButti K."/>
            <person name="Pangilinan J."/>
            <person name="Lipzen A."/>
            <person name="Riley R."/>
            <person name="Andreopoulos W."/>
            <person name="He G."/>
            <person name="Johnson J."/>
            <person name="Nolan M."/>
            <person name="Tritt A."/>
            <person name="Barry K.W."/>
            <person name="Grigoriev I.V."/>
            <person name="Nagy L.G."/>
            <person name="Hibbett D."/>
            <person name="Henrissat B."/>
            <person name="Matheny P.B."/>
            <person name="Labbe J."/>
            <person name="Martin F.M."/>
        </authorList>
    </citation>
    <scope>NUCLEOTIDE SEQUENCE</scope>
    <source>
        <strain evidence="1">FP105234-sp</strain>
    </source>
</reference>
<evidence type="ECO:0000313" key="2">
    <source>
        <dbReference type="Proteomes" id="UP000814033"/>
    </source>
</evidence>
<organism evidence="1 2">
    <name type="scientific">Auriscalpium vulgare</name>
    <dbReference type="NCBI Taxonomy" id="40419"/>
    <lineage>
        <taxon>Eukaryota</taxon>
        <taxon>Fungi</taxon>
        <taxon>Dikarya</taxon>
        <taxon>Basidiomycota</taxon>
        <taxon>Agaricomycotina</taxon>
        <taxon>Agaricomycetes</taxon>
        <taxon>Russulales</taxon>
        <taxon>Auriscalpiaceae</taxon>
        <taxon>Auriscalpium</taxon>
    </lineage>
</organism>
<reference evidence="1" key="1">
    <citation type="submission" date="2021-02" db="EMBL/GenBank/DDBJ databases">
        <authorList>
            <consortium name="DOE Joint Genome Institute"/>
            <person name="Ahrendt S."/>
            <person name="Looney B.P."/>
            <person name="Miyauchi S."/>
            <person name="Morin E."/>
            <person name="Drula E."/>
            <person name="Courty P.E."/>
            <person name="Chicoki N."/>
            <person name="Fauchery L."/>
            <person name="Kohler A."/>
            <person name="Kuo A."/>
            <person name="Labutti K."/>
            <person name="Pangilinan J."/>
            <person name="Lipzen A."/>
            <person name="Riley R."/>
            <person name="Andreopoulos W."/>
            <person name="He G."/>
            <person name="Johnson J."/>
            <person name="Barry K.W."/>
            <person name="Grigoriev I.V."/>
            <person name="Nagy L."/>
            <person name="Hibbett D."/>
            <person name="Henrissat B."/>
            <person name="Matheny P.B."/>
            <person name="Labbe J."/>
            <person name="Martin F."/>
        </authorList>
    </citation>
    <scope>NUCLEOTIDE SEQUENCE</scope>
    <source>
        <strain evidence="1">FP105234-sp</strain>
    </source>
</reference>